<gene>
    <name evidence="1" type="ORF">RHABOEDO_000337</name>
</gene>
<evidence type="ECO:0008006" key="3">
    <source>
        <dbReference type="Google" id="ProtNLM"/>
    </source>
</evidence>
<sequence length="283" mass="32425">MDKVAFCTLRSLIMSSQKKKDLVACLSEEMQTEIQTSHKENIEVTDTESSIYKQLDAIHFSWFVPYLRSLTEKDAKLFISCLPLQQIQGLKEELMLSQFFPKPTVLAKKYLTQELFKTIAPENLIPPCFLPQHPLLSLLDLSTTQLNTLIELLAMHDLAVEIPQIISTQKLKLIDSALTKEQSIYLKKLLTQKEPVIFKKIGLSEWIADLEVLKNALIQRGMNRLAKAIYPIHTSFTWYISHRLERKKGKLLTKLSTATTAPQAANLLKNQILLLMKKLNYQS</sequence>
<evidence type="ECO:0000313" key="1">
    <source>
        <dbReference type="EMBL" id="QYF48219.1"/>
    </source>
</evidence>
<keyword evidence="2" id="KW-1185">Reference proteome</keyword>
<proteinExistence type="predicted"/>
<dbReference type="EMBL" id="CP075587">
    <property type="protein sequence ID" value="QYF48219.1"/>
    <property type="molecule type" value="Genomic_DNA"/>
</dbReference>
<reference evidence="1 2" key="1">
    <citation type="journal article" date="2022" name="bioRxiv">
        <title>Ecology and evolution of chlamydial symbionts of arthropods.</title>
        <authorList>
            <person name="Halter T."/>
            <person name="Koestlbacher S."/>
            <person name="Collingro A."/>
            <person name="Sixt B.S."/>
            <person name="Toenshoff E.R."/>
            <person name="Hendrickx F."/>
            <person name="Kostanjsek R."/>
            <person name="Horn M."/>
        </authorList>
    </citation>
    <scope>NUCLEOTIDE SEQUENCE [LARGE SCALE GENOMIC DNA]</scope>
    <source>
        <strain evidence="1">W744xW776</strain>
    </source>
</reference>
<protein>
    <recommendedName>
        <fullName evidence="3">Magnesium transporter MgtE intracellular domain-containing protein</fullName>
    </recommendedName>
</protein>
<dbReference type="Proteomes" id="UP000826014">
    <property type="component" value="Chromosome"/>
</dbReference>
<evidence type="ECO:0000313" key="2">
    <source>
        <dbReference type="Proteomes" id="UP000826014"/>
    </source>
</evidence>
<organism evidence="1 2">
    <name type="scientific">Candidatus Rhabdochlamydia oedothoracis</name>
    <dbReference type="NCBI Taxonomy" id="2720720"/>
    <lineage>
        <taxon>Bacteria</taxon>
        <taxon>Pseudomonadati</taxon>
        <taxon>Chlamydiota</taxon>
        <taxon>Chlamydiia</taxon>
        <taxon>Parachlamydiales</taxon>
        <taxon>Candidatus Rhabdochlamydiaceae</taxon>
        <taxon>Candidatus Rhabdochlamydia</taxon>
    </lineage>
</organism>
<name>A0ABX8V4R9_9BACT</name>
<accession>A0ABX8V4R9</accession>